<evidence type="ECO:0000256" key="1">
    <source>
        <dbReference type="SAM" id="MobiDB-lite"/>
    </source>
</evidence>
<name>A0A433QAN7_9FUNG</name>
<feature type="region of interest" description="Disordered" evidence="1">
    <location>
        <begin position="80"/>
        <end position="100"/>
    </location>
</feature>
<dbReference type="SUPFAM" id="SSF69322">
    <property type="entry name" value="Tricorn protease domain 2"/>
    <property type="match status" value="1"/>
</dbReference>
<dbReference type="InterPro" id="IPR001810">
    <property type="entry name" value="F-box_dom"/>
</dbReference>
<organism evidence="3 4">
    <name type="scientific">Jimgerdemannia flammicorona</name>
    <dbReference type="NCBI Taxonomy" id="994334"/>
    <lineage>
        <taxon>Eukaryota</taxon>
        <taxon>Fungi</taxon>
        <taxon>Fungi incertae sedis</taxon>
        <taxon>Mucoromycota</taxon>
        <taxon>Mucoromycotina</taxon>
        <taxon>Endogonomycetes</taxon>
        <taxon>Endogonales</taxon>
        <taxon>Endogonaceae</taxon>
        <taxon>Jimgerdemannia</taxon>
    </lineage>
</organism>
<reference evidence="3 4" key="1">
    <citation type="journal article" date="2018" name="New Phytol.">
        <title>Phylogenomics of Endogonaceae and evolution of mycorrhizas within Mucoromycota.</title>
        <authorList>
            <person name="Chang Y."/>
            <person name="Desiro A."/>
            <person name="Na H."/>
            <person name="Sandor L."/>
            <person name="Lipzen A."/>
            <person name="Clum A."/>
            <person name="Barry K."/>
            <person name="Grigoriev I.V."/>
            <person name="Martin F.M."/>
            <person name="Stajich J.E."/>
            <person name="Smith M.E."/>
            <person name="Bonito G."/>
            <person name="Spatafora J.W."/>
        </authorList>
    </citation>
    <scope>NUCLEOTIDE SEQUENCE [LARGE SCALE GENOMIC DNA]</scope>
    <source>
        <strain evidence="3 4">AD002</strain>
    </source>
</reference>
<proteinExistence type="predicted"/>
<dbReference type="Proteomes" id="UP000274822">
    <property type="component" value="Unassembled WGS sequence"/>
</dbReference>
<dbReference type="AlphaFoldDB" id="A0A433QAN7"/>
<dbReference type="EMBL" id="RBNJ01009533">
    <property type="protein sequence ID" value="RUS26847.1"/>
    <property type="molecule type" value="Genomic_DNA"/>
</dbReference>
<dbReference type="SUPFAM" id="SSF81383">
    <property type="entry name" value="F-box domain"/>
    <property type="match status" value="1"/>
</dbReference>
<accession>A0A433QAN7</accession>
<evidence type="ECO:0000259" key="2">
    <source>
        <dbReference type="PROSITE" id="PS50181"/>
    </source>
</evidence>
<keyword evidence="4" id="KW-1185">Reference proteome</keyword>
<comment type="caution">
    <text evidence="3">The sequence shown here is derived from an EMBL/GenBank/DDBJ whole genome shotgun (WGS) entry which is preliminary data.</text>
</comment>
<dbReference type="Pfam" id="PF12937">
    <property type="entry name" value="F-box-like"/>
    <property type="match status" value="1"/>
</dbReference>
<dbReference type="InterPro" id="IPR036047">
    <property type="entry name" value="F-box-like_dom_sf"/>
</dbReference>
<feature type="compositionally biased region" description="Low complexity" evidence="1">
    <location>
        <begin position="83"/>
        <end position="100"/>
    </location>
</feature>
<dbReference type="PROSITE" id="PS50181">
    <property type="entry name" value="FBOX"/>
    <property type="match status" value="1"/>
</dbReference>
<gene>
    <name evidence="3" type="ORF">BC938DRAFT_484045</name>
</gene>
<sequence length="850" mass="94066">MGAILSAVRAANGTFPAYPSKLPREAGEFRGGKNGAVCDGGQGVAIGLGSGEGGGFASRTMVWQEDGEIDISDAAHIKRDSLKSTSSSSSSNSSSNENMSCIVESPTSDAVVPFVPNWAPSDLDGDLPRPSASILYQAISFCKDLLLQQTNATANLQGKQNLTMDTLPDEVLLRILYYLIPDTKSFLALALLNRRLHRLCEEPKIWYTTFVTAHPRWSQGLPYTTRTGQLAVDWKQLVLDGERKRRGCGKMRFEFVNDDRNRDDSLDSRKRLQWDNIETGLWEQADSSSPMDADHEYPSQGAHLSQPATLVSEHWSVPPVAIVDPPFCVQDPLVSDIDRITGTGYLATGKHRISQLRSQSEHRFLFWSYPNWTLIRTFDLALQQELCCQIVGIQTVTVGNERCTIFTIAVGTPMHAEEDEEEDRQDQEDRVDVWKEIRVYRLYEDGVVQPLGAYEVQEPFLGRDVFVFPADHETVKQFRTNDTPADQNQGLVVMLTGARLPWLRGCVLLLGVDLRPRDEYDLEASSDIAPRAGPSSPAHAPPALCALLIRKFGAKLSCMHHLRLHPQLNHLIFTGSYNSDNLTLWDWRSGSKVGVFPGRAGDPYVDLELDMQDDAYESDDEDSDQLFPWGLESTMILPPADVDQGTGKASASPVGYGLRLIAVGDNREDRLEIRVWDIDHLLTVSPPSHPITRVPANQLPYSPPANKNPLILHHSFHKPKSPEMDKLNPMALVPIALADPNAIPIPEGVPIKYAAYNVMSSMLFMLTEQGEVTVIDIESGEIIGVRANVAPESTVSEWIERRVSGIDICVVGGREVVVTTKQGIMRGFGGIEAGNGSMVKRMFKGLFGRR</sequence>
<dbReference type="Gene3D" id="1.20.1280.50">
    <property type="match status" value="1"/>
</dbReference>
<protein>
    <recommendedName>
        <fullName evidence="2">F-box domain-containing protein</fullName>
    </recommendedName>
</protein>
<evidence type="ECO:0000313" key="4">
    <source>
        <dbReference type="Proteomes" id="UP000274822"/>
    </source>
</evidence>
<feature type="domain" description="F-box" evidence="2">
    <location>
        <begin position="161"/>
        <end position="209"/>
    </location>
</feature>
<evidence type="ECO:0000313" key="3">
    <source>
        <dbReference type="EMBL" id="RUS26847.1"/>
    </source>
</evidence>